<dbReference type="SUPFAM" id="SSF52540">
    <property type="entry name" value="P-loop containing nucleoside triphosphate hydrolases"/>
    <property type="match status" value="1"/>
</dbReference>
<evidence type="ECO:0000259" key="1">
    <source>
        <dbReference type="Pfam" id="PF20703"/>
    </source>
</evidence>
<dbReference type="Gene3D" id="1.20.930.20">
    <property type="entry name" value="Adaptor protein Cbl, N-terminal domain"/>
    <property type="match status" value="1"/>
</dbReference>
<dbReference type="AlphaFoldDB" id="A0AAD7N2H5"/>
<dbReference type="InterPro" id="IPR036537">
    <property type="entry name" value="Adaptor_Cbl_N_dom_sf"/>
</dbReference>
<reference evidence="2" key="1">
    <citation type="submission" date="2023-03" db="EMBL/GenBank/DDBJ databases">
        <title>Massive genome expansion in bonnet fungi (Mycena s.s.) driven by repeated elements and novel gene families across ecological guilds.</title>
        <authorList>
            <consortium name="Lawrence Berkeley National Laboratory"/>
            <person name="Harder C.B."/>
            <person name="Miyauchi S."/>
            <person name="Viragh M."/>
            <person name="Kuo A."/>
            <person name="Thoen E."/>
            <person name="Andreopoulos B."/>
            <person name="Lu D."/>
            <person name="Skrede I."/>
            <person name="Drula E."/>
            <person name="Henrissat B."/>
            <person name="Morin E."/>
            <person name="Kohler A."/>
            <person name="Barry K."/>
            <person name="LaButti K."/>
            <person name="Morin E."/>
            <person name="Salamov A."/>
            <person name="Lipzen A."/>
            <person name="Mereny Z."/>
            <person name="Hegedus B."/>
            <person name="Baldrian P."/>
            <person name="Stursova M."/>
            <person name="Weitz H."/>
            <person name="Taylor A."/>
            <person name="Grigoriev I.V."/>
            <person name="Nagy L.G."/>
            <person name="Martin F."/>
            <person name="Kauserud H."/>
        </authorList>
    </citation>
    <scope>NUCLEOTIDE SEQUENCE</scope>
    <source>
        <strain evidence="2">CBHHK182m</strain>
    </source>
</reference>
<dbReference type="GO" id="GO:0007166">
    <property type="term" value="P:cell surface receptor signaling pathway"/>
    <property type="evidence" value="ECO:0007669"/>
    <property type="project" value="InterPro"/>
</dbReference>
<dbReference type="CDD" id="cd21037">
    <property type="entry name" value="MLKL_NTD"/>
    <property type="match status" value="1"/>
</dbReference>
<dbReference type="InterPro" id="IPR059179">
    <property type="entry name" value="MLKL-like_MCAfunc"/>
</dbReference>
<proteinExistence type="predicted"/>
<keyword evidence="3" id="KW-1185">Reference proteome</keyword>
<sequence>MPRRQSVAELRLNDISTCLTVTGNTLQLLADTAKISGLEAILITTQALVKLAERIKQNRNACADLMEQSHQLLNAIVAVYIKSDTGAELPPSVLNHIAKFIQTLHKVHTYVETQQGGNRFATFFRQGELGVLLKNCKAELQQGLDFFQVTNIMTQVKEMQEQAQDSHLEVLNIVETLANSDSTSTISHVYSNSYASSNSISMLPAEPKIFHGRDVELTHILTLFAQGTPRIAILGAGGMGKTSLSRAVLHHSDISTKYGANRFFIACDGSTNKVELAGVIGAHLGLKAGKDLTQGVLQKLTSAPPTLLVLDNLETLHQEKYSRAKLGLIRSPLRKLGKVRLIPQIVLSYPKGGELPTFLNTLSSQIQLNQS</sequence>
<accession>A0AAD7N2H5</accession>
<protein>
    <recommendedName>
        <fullName evidence="1">Novel STAND NTPase 1 domain-containing protein</fullName>
    </recommendedName>
</protein>
<name>A0AAD7N2H5_9AGAR</name>
<gene>
    <name evidence="2" type="ORF">B0H16DRAFT_1423248</name>
</gene>
<feature type="domain" description="Novel STAND NTPase 1" evidence="1">
    <location>
        <begin position="206"/>
        <end position="319"/>
    </location>
</feature>
<dbReference type="Pfam" id="PF20703">
    <property type="entry name" value="nSTAND1"/>
    <property type="match status" value="1"/>
</dbReference>
<evidence type="ECO:0000313" key="2">
    <source>
        <dbReference type="EMBL" id="KAJ7742816.1"/>
    </source>
</evidence>
<dbReference type="InterPro" id="IPR027417">
    <property type="entry name" value="P-loop_NTPase"/>
</dbReference>
<dbReference type="Gene3D" id="3.40.50.300">
    <property type="entry name" value="P-loop containing nucleotide triphosphate hydrolases"/>
    <property type="match status" value="1"/>
</dbReference>
<dbReference type="EMBL" id="JARKIB010000093">
    <property type="protein sequence ID" value="KAJ7742816.1"/>
    <property type="molecule type" value="Genomic_DNA"/>
</dbReference>
<comment type="caution">
    <text evidence="2">The sequence shown here is derived from an EMBL/GenBank/DDBJ whole genome shotgun (WGS) entry which is preliminary data.</text>
</comment>
<dbReference type="Proteomes" id="UP001215598">
    <property type="component" value="Unassembled WGS sequence"/>
</dbReference>
<organism evidence="2 3">
    <name type="scientific">Mycena metata</name>
    <dbReference type="NCBI Taxonomy" id="1033252"/>
    <lineage>
        <taxon>Eukaryota</taxon>
        <taxon>Fungi</taxon>
        <taxon>Dikarya</taxon>
        <taxon>Basidiomycota</taxon>
        <taxon>Agaricomycotina</taxon>
        <taxon>Agaricomycetes</taxon>
        <taxon>Agaricomycetidae</taxon>
        <taxon>Agaricales</taxon>
        <taxon>Marasmiineae</taxon>
        <taxon>Mycenaceae</taxon>
        <taxon>Mycena</taxon>
    </lineage>
</organism>
<dbReference type="InterPro" id="IPR049052">
    <property type="entry name" value="nSTAND1"/>
</dbReference>
<evidence type="ECO:0000313" key="3">
    <source>
        <dbReference type="Proteomes" id="UP001215598"/>
    </source>
</evidence>